<dbReference type="SUPFAM" id="SSF55681">
    <property type="entry name" value="Class II aaRS and biotin synthetases"/>
    <property type="match status" value="1"/>
</dbReference>
<dbReference type="GO" id="GO:0033819">
    <property type="term" value="F:lipoyl(octanoyl) transferase activity"/>
    <property type="evidence" value="ECO:0007669"/>
    <property type="project" value="InterPro"/>
</dbReference>
<dbReference type="AlphaFoldDB" id="A0A9D1PKE7"/>
<dbReference type="EC" id="2.3.1.204" evidence="3"/>
<sequence>MNKLALLLSHETVRLIDHSKETTIFNRDNTPLSDFAVDDAIATAVGQHTVHPTVRFWVHSNVVVLGIIDGKLPHLEDGLQYLRENHFHAVIRNSGGLAVLLNRGVLNMSIIIPGNQEVSINDGYEMMLELVQLLFSSYTDEIEAYEIVGSYCPGDYDLSIRGKKFAGISQRRVRNGIAVQIYIDIEGSSYERASIVRDFYRCSKKDTETKMDYPEVNPHVMSSINELLDQQFTVQEVIDDIRSILEEKGVQVEEGKLIEEEETIFQKRYEQMLKRNETIRSYNP</sequence>
<protein>
    <recommendedName>
        <fullName evidence="3">Octanoyl-[GcvH]:protein N-octanoyltransferase</fullName>
        <ecNumber evidence="3">2.3.1.204</ecNumber>
    </recommendedName>
    <alternativeName>
        <fullName evidence="3">Octanoyl-[GcvH]:E2 amidotransferase</fullName>
    </alternativeName>
</protein>
<dbReference type="PANTHER" id="PTHR43679">
    <property type="entry name" value="OCTANOYLTRANSFERASE LIPM-RELATED"/>
    <property type="match status" value="1"/>
</dbReference>
<dbReference type="GO" id="GO:0009107">
    <property type="term" value="P:lipoate biosynthetic process"/>
    <property type="evidence" value="ECO:0007669"/>
    <property type="project" value="UniProtKB-UniRule"/>
</dbReference>
<dbReference type="Pfam" id="PF21948">
    <property type="entry name" value="LplA-B_cat"/>
    <property type="match status" value="1"/>
</dbReference>
<dbReference type="InterPro" id="IPR004143">
    <property type="entry name" value="BPL_LPL_catalytic"/>
</dbReference>
<keyword evidence="5" id="KW-0436">Ligase</keyword>
<reference evidence="5" key="2">
    <citation type="submission" date="2021-04" db="EMBL/GenBank/DDBJ databases">
        <authorList>
            <person name="Gilroy R."/>
        </authorList>
    </citation>
    <scope>NUCLEOTIDE SEQUENCE</scope>
    <source>
        <strain evidence="5">CHK169-2315</strain>
    </source>
</reference>
<feature type="domain" description="BPL/LPL catalytic" evidence="4">
    <location>
        <begin position="48"/>
        <end position="232"/>
    </location>
</feature>
<evidence type="ECO:0000259" key="4">
    <source>
        <dbReference type="PROSITE" id="PS51733"/>
    </source>
</evidence>
<feature type="site" description="Lowers pKa of active site Cys" evidence="3">
    <location>
        <position position="164"/>
    </location>
</feature>
<comment type="miscellaneous">
    <text evidence="3">The reaction proceeds via a thioester-linked acyl-enzyme intermediate.</text>
</comment>
<organism evidence="5 6">
    <name type="scientific">Candidatus Pseudogracilibacillus intestinigallinarum</name>
    <dbReference type="NCBI Taxonomy" id="2838742"/>
    <lineage>
        <taxon>Bacteria</taxon>
        <taxon>Bacillati</taxon>
        <taxon>Bacillota</taxon>
        <taxon>Bacilli</taxon>
        <taxon>Bacillales</taxon>
        <taxon>Bacillaceae</taxon>
        <taxon>Pseudogracilibacillus</taxon>
    </lineage>
</organism>
<dbReference type="HAMAP" id="MF_02119">
    <property type="entry name" value="LipL"/>
    <property type="match status" value="1"/>
</dbReference>
<comment type="caution">
    <text evidence="5">The sequence shown here is derived from an EMBL/GenBank/DDBJ whole genome shotgun (WGS) entry which is preliminary data.</text>
</comment>
<dbReference type="GO" id="GO:0016874">
    <property type="term" value="F:ligase activity"/>
    <property type="evidence" value="ECO:0007669"/>
    <property type="project" value="UniProtKB-KW"/>
</dbReference>
<gene>
    <name evidence="3" type="primary">lipL</name>
    <name evidence="5" type="ORF">H9895_01160</name>
</gene>
<reference evidence="5" key="1">
    <citation type="journal article" date="2021" name="PeerJ">
        <title>Extensive microbial diversity within the chicken gut microbiome revealed by metagenomics and culture.</title>
        <authorList>
            <person name="Gilroy R."/>
            <person name="Ravi A."/>
            <person name="Getino M."/>
            <person name="Pursley I."/>
            <person name="Horton D.L."/>
            <person name="Alikhan N.F."/>
            <person name="Baker D."/>
            <person name="Gharbi K."/>
            <person name="Hall N."/>
            <person name="Watson M."/>
            <person name="Adriaenssens E.M."/>
            <person name="Foster-Nyarko E."/>
            <person name="Jarju S."/>
            <person name="Secka A."/>
            <person name="Antonio M."/>
            <person name="Oren A."/>
            <person name="Chaudhuri R.R."/>
            <person name="La Ragione R."/>
            <person name="Hildebrand F."/>
            <person name="Pallen M.J."/>
        </authorList>
    </citation>
    <scope>NUCLEOTIDE SEQUENCE</scope>
    <source>
        <strain evidence="5">CHK169-2315</strain>
    </source>
</reference>
<dbReference type="Gene3D" id="3.30.930.10">
    <property type="entry name" value="Bira Bifunctional Protein, Domain 2"/>
    <property type="match status" value="1"/>
</dbReference>
<dbReference type="PANTHER" id="PTHR43679:SF2">
    <property type="entry name" value="OCTANOYL-[GCVH]:PROTEIN N-OCTANOYLTRANSFERASE"/>
    <property type="match status" value="1"/>
</dbReference>
<dbReference type="InterPro" id="IPR024897">
    <property type="entry name" value="LipL"/>
</dbReference>
<name>A0A9D1PKE7_9BACI</name>
<accession>A0A9D1PKE7</accession>
<evidence type="ECO:0000256" key="3">
    <source>
        <dbReference type="HAMAP-Rule" id="MF_02119"/>
    </source>
</evidence>
<evidence type="ECO:0000256" key="2">
    <source>
        <dbReference type="ARBA" id="ARBA00023315"/>
    </source>
</evidence>
<keyword evidence="2 3" id="KW-0012">Acyltransferase</keyword>
<comment type="similarity">
    <text evidence="3">Belongs to the octanoyltransferase LipL family.</text>
</comment>
<evidence type="ECO:0000313" key="5">
    <source>
        <dbReference type="EMBL" id="HIV73672.1"/>
    </source>
</evidence>
<comment type="pathway">
    <text evidence="3">Protein modification; protein lipoylation via endogenous pathway; protein N(6)-(lipoyl)lysine from octanoyl-[acyl-carrier-protein].</text>
</comment>
<proteinExistence type="inferred from homology"/>
<dbReference type="EMBL" id="DXHX01000016">
    <property type="protein sequence ID" value="HIV73672.1"/>
    <property type="molecule type" value="Genomic_DNA"/>
</dbReference>
<dbReference type="Proteomes" id="UP000823937">
    <property type="component" value="Unassembled WGS sequence"/>
</dbReference>
<dbReference type="InterPro" id="IPR045864">
    <property type="entry name" value="aa-tRNA-synth_II/BPL/LPL"/>
</dbReference>
<comment type="catalytic activity">
    <reaction evidence="3">
        <text>N(6)-octanoyl-L-lysyl-[glycine-cleavage complex H protein] + L-lysyl-[lipoyl-carrier protein] = N(6)-octanoyl-L-lysyl-[lipoyl-carrier protein] + L-lysyl-[glycine-cleavage complex H protein]</text>
        <dbReference type="Rhea" id="RHEA:20213"/>
        <dbReference type="Rhea" id="RHEA-COMP:10500"/>
        <dbReference type="Rhea" id="RHEA-COMP:10501"/>
        <dbReference type="Rhea" id="RHEA-COMP:10503"/>
        <dbReference type="Rhea" id="RHEA-COMP:10504"/>
        <dbReference type="ChEBI" id="CHEBI:29969"/>
        <dbReference type="ChEBI" id="CHEBI:78809"/>
        <dbReference type="EC" id="2.3.1.204"/>
    </reaction>
</comment>
<dbReference type="GO" id="GO:0009249">
    <property type="term" value="P:protein lipoylation"/>
    <property type="evidence" value="ECO:0007669"/>
    <property type="project" value="UniProtKB-UniRule"/>
</dbReference>
<dbReference type="InterPro" id="IPR050664">
    <property type="entry name" value="Octanoyltrans_LipM/LipL"/>
</dbReference>
<comment type="function">
    <text evidence="3">Catalyzes the amidotransfer (transamidation) of the octanoyl moiety from octanoyl-GcvH to the lipoyl domain of the E2 subunit of lipoate-dependent enzymes.</text>
</comment>
<evidence type="ECO:0000256" key="1">
    <source>
        <dbReference type="ARBA" id="ARBA00022679"/>
    </source>
</evidence>
<evidence type="ECO:0000313" key="6">
    <source>
        <dbReference type="Proteomes" id="UP000823937"/>
    </source>
</evidence>
<keyword evidence="1 3" id="KW-0808">Transferase</keyword>
<dbReference type="PROSITE" id="PS51733">
    <property type="entry name" value="BPL_LPL_CATALYTIC"/>
    <property type="match status" value="1"/>
</dbReference>
<feature type="active site" description="Acyl-thioester intermediate" evidence="3">
    <location>
        <position position="152"/>
    </location>
</feature>